<comment type="caution">
    <text evidence="1">The sequence shown here is derived from an EMBL/GenBank/DDBJ whole genome shotgun (WGS) entry which is preliminary data.</text>
</comment>
<evidence type="ECO:0000313" key="2">
    <source>
        <dbReference type="Proteomes" id="UP000006222"/>
    </source>
</evidence>
<dbReference type="PATRIC" id="fig|991778.3.peg.5654"/>
<evidence type="ECO:0000313" key="1">
    <source>
        <dbReference type="EMBL" id="EGF24778.1"/>
    </source>
</evidence>
<gene>
    <name evidence="1" type="ORF">RBWH47_03145</name>
</gene>
<dbReference type="AlphaFoldDB" id="F2B025"/>
<proteinExistence type="predicted"/>
<protein>
    <submittedName>
        <fullName evidence="1">Uncharacterized protein</fullName>
    </submittedName>
</protein>
<accession>F2B025</accession>
<reference evidence="1 2" key="1">
    <citation type="journal article" date="2013" name="Mar. Genomics">
        <title>Expression of sulfatases in Rhodopirellula baltica and the diversity of sulfatases in the genus Rhodopirellula.</title>
        <authorList>
            <person name="Wegner C.E."/>
            <person name="Richter-Heitmann T."/>
            <person name="Klindworth A."/>
            <person name="Klockow C."/>
            <person name="Richter M."/>
            <person name="Achstetter T."/>
            <person name="Glockner F.O."/>
            <person name="Harder J."/>
        </authorList>
    </citation>
    <scope>NUCLEOTIDE SEQUENCE [LARGE SCALE GENOMIC DNA]</scope>
    <source>
        <strain evidence="1 2">WH47</strain>
    </source>
</reference>
<organism evidence="1 2">
    <name type="scientific">Rhodopirellula baltica WH47</name>
    <dbReference type="NCBI Taxonomy" id="991778"/>
    <lineage>
        <taxon>Bacteria</taxon>
        <taxon>Pseudomonadati</taxon>
        <taxon>Planctomycetota</taxon>
        <taxon>Planctomycetia</taxon>
        <taxon>Pirellulales</taxon>
        <taxon>Pirellulaceae</taxon>
        <taxon>Rhodopirellula</taxon>
    </lineage>
</organism>
<name>F2B025_RHOBT</name>
<dbReference type="Proteomes" id="UP000006222">
    <property type="component" value="Unassembled WGS sequence"/>
</dbReference>
<sequence>MKMANRLRDECVFRNRHVAVGGQRFQLNRGVPKKDGMTRRKETLANRTTIRVVWLGRLIRF</sequence>
<dbReference type="EMBL" id="AFAR01000272">
    <property type="protein sequence ID" value="EGF24778.1"/>
    <property type="molecule type" value="Genomic_DNA"/>
</dbReference>